<gene>
    <name evidence="1" type="ORF">METZ01_LOCUS338230</name>
</gene>
<feature type="non-terminal residue" evidence="1">
    <location>
        <position position="1"/>
    </location>
</feature>
<feature type="non-terminal residue" evidence="1">
    <location>
        <position position="62"/>
    </location>
</feature>
<organism evidence="1">
    <name type="scientific">marine metagenome</name>
    <dbReference type="NCBI Taxonomy" id="408172"/>
    <lineage>
        <taxon>unclassified sequences</taxon>
        <taxon>metagenomes</taxon>
        <taxon>ecological metagenomes</taxon>
    </lineage>
</organism>
<dbReference type="EMBL" id="UINC01114807">
    <property type="protein sequence ID" value="SVC85376.1"/>
    <property type="molecule type" value="Genomic_DNA"/>
</dbReference>
<proteinExistence type="predicted"/>
<reference evidence="1" key="1">
    <citation type="submission" date="2018-05" db="EMBL/GenBank/DDBJ databases">
        <authorList>
            <person name="Lanie J.A."/>
            <person name="Ng W.-L."/>
            <person name="Kazmierczak K.M."/>
            <person name="Andrzejewski T.M."/>
            <person name="Davidsen T.M."/>
            <person name="Wayne K.J."/>
            <person name="Tettelin H."/>
            <person name="Glass J.I."/>
            <person name="Rusch D."/>
            <person name="Podicherti R."/>
            <person name="Tsui H.-C.T."/>
            <person name="Winkler M.E."/>
        </authorList>
    </citation>
    <scope>NUCLEOTIDE SEQUENCE</scope>
</reference>
<dbReference type="AlphaFoldDB" id="A0A382QIW2"/>
<protein>
    <submittedName>
        <fullName evidence="1">Uncharacterized protein</fullName>
    </submittedName>
</protein>
<sequence length="62" mass="7167">VPVTKEEFVSDVKAFNTFGTKTHVEEFNWTAGNRSGVTMKAFNEFWTSAQRQSHSLHEISYR</sequence>
<evidence type="ECO:0000313" key="1">
    <source>
        <dbReference type="EMBL" id="SVC85376.1"/>
    </source>
</evidence>
<name>A0A382QIW2_9ZZZZ</name>
<accession>A0A382QIW2</accession>